<feature type="transmembrane region" description="Helical" evidence="8">
    <location>
        <begin position="66"/>
        <end position="91"/>
    </location>
</feature>
<dbReference type="InterPro" id="IPR001757">
    <property type="entry name" value="P_typ_ATPase"/>
</dbReference>
<dbReference type="InterPro" id="IPR044492">
    <property type="entry name" value="P_typ_ATPase_HD_dom"/>
</dbReference>
<dbReference type="InterPro" id="IPR059000">
    <property type="entry name" value="ATPase_P-type_domA"/>
</dbReference>
<evidence type="ECO:0000256" key="5">
    <source>
        <dbReference type="ARBA" id="ARBA00022967"/>
    </source>
</evidence>
<evidence type="ECO:0000256" key="8">
    <source>
        <dbReference type="RuleBase" id="RU362081"/>
    </source>
</evidence>
<sequence>MPIEPHQKRIAEIAIGLGLFLFAILLEAENAARPLLYLAAYAVTGGDVILRAIRNVSRRQIFDENFLMSVATVGAFCIGQYSEAVAVMLFYKIGMLFQDRAVEKSRRSIAELMNIRPDYANLKRGDVIDRVDPDEVNIGDVIVIKPGEKVPLDCVVMEGSSTIDSSPLTGESMPKAVREGDELLSGAINLNGLLVARVTKNASESTASKILDLVENAAAKKSRSENFITKFARFYTPAVVGGAAFIAVVPPLALEGAALGDWVYRALVFLVISCPCALVISIPLSFFGGLGAAARKGILVKGSNYLEALADAEVAVFDKTGTLTKGTFEVQEVVSKGIYNNEEILKFAACAESFSNHPVSLSIRRAYGKEIDAALISNVKEIPGQGVTATVDGRFVAAGNARLMQMLGITVEGPGEAATVVHVAVDGEYKGYIVIADVIKEDAAKAVSELKAQRVKRIVMLTGDAESVAESVAMSLGIDEAYGGLLPADKVQKVEDLMAGKSAKGKLIFVGDGINDAPVLARSDVGIAMGGLGSDAAIEAADVVVMTDEPSKVPAAIKIAKRTLSIARQNIAIALGVKGAVLGLGALGMATMWAAVFADVGVTLIAVLNAIRVLGSGSWGRIFNLEF</sequence>
<keyword evidence="8" id="KW-0547">Nucleotide-binding</keyword>
<protein>
    <submittedName>
        <fullName evidence="10">Cd2+/Zn2+-exporting ATPase</fullName>
    </submittedName>
</protein>
<feature type="transmembrane region" description="Helical" evidence="8">
    <location>
        <begin position="596"/>
        <end position="615"/>
    </location>
</feature>
<dbReference type="InterPro" id="IPR023214">
    <property type="entry name" value="HAD_sf"/>
</dbReference>
<dbReference type="InterPro" id="IPR023299">
    <property type="entry name" value="ATPase_P-typ_cyto_dom_N"/>
</dbReference>
<gene>
    <name evidence="10" type="ORF">SAMN05444368_1961</name>
</gene>
<feature type="transmembrane region" description="Helical" evidence="8">
    <location>
        <begin position="266"/>
        <end position="293"/>
    </location>
</feature>
<dbReference type="InterPro" id="IPR027256">
    <property type="entry name" value="P-typ_ATPase_IB"/>
</dbReference>
<dbReference type="Gene3D" id="3.40.1110.10">
    <property type="entry name" value="Calcium-transporting ATPase, cytoplasmic domain N"/>
    <property type="match status" value="1"/>
</dbReference>
<evidence type="ECO:0000256" key="7">
    <source>
        <dbReference type="ARBA" id="ARBA00023136"/>
    </source>
</evidence>
<keyword evidence="6 8" id="KW-1133">Transmembrane helix</keyword>
<keyword evidence="11" id="KW-1185">Reference proteome</keyword>
<evidence type="ECO:0000313" key="11">
    <source>
        <dbReference type="Proteomes" id="UP000185093"/>
    </source>
</evidence>
<dbReference type="PANTHER" id="PTHR48085">
    <property type="entry name" value="CADMIUM/ZINC-TRANSPORTING ATPASE HMA2-RELATED"/>
    <property type="match status" value="1"/>
</dbReference>
<keyword evidence="3 8" id="KW-0812">Transmembrane</keyword>
<name>A0ABY1JFJ2_9BACT</name>
<dbReference type="PANTHER" id="PTHR48085:SF5">
    <property type="entry name" value="CADMIUM_ZINC-TRANSPORTING ATPASE HMA4-RELATED"/>
    <property type="match status" value="1"/>
</dbReference>
<dbReference type="InterPro" id="IPR018303">
    <property type="entry name" value="ATPase_P-typ_P_site"/>
</dbReference>
<comment type="subcellular location">
    <subcellularLocation>
        <location evidence="8">Cell membrane</location>
    </subcellularLocation>
    <subcellularLocation>
        <location evidence="1">Membrane</location>
    </subcellularLocation>
</comment>
<dbReference type="SUPFAM" id="SSF81665">
    <property type="entry name" value="Calcium ATPase, transmembrane domain M"/>
    <property type="match status" value="1"/>
</dbReference>
<comment type="caution">
    <text evidence="10">The sequence shown here is derived from an EMBL/GenBank/DDBJ whole genome shotgun (WGS) entry which is preliminary data.</text>
</comment>
<dbReference type="PRINTS" id="PR00119">
    <property type="entry name" value="CATATPASE"/>
</dbReference>
<evidence type="ECO:0000256" key="2">
    <source>
        <dbReference type="ARBA" id="ARBA00006024"/>
    </source>
</evidence>
<feature type="domain" description="P-type ATPase A" evidence="9">
    <location>
        <begin position="116"/>
        <end position="215"/>
    </location>
</feature>
<evidence type="ECO:0000256" key="4">
    <source>
        <dbReference type="ARBA" id="ARBA00022723"/>
    </source>
</evidence>
<dbReference type="RefSeq" id="WP_074200081.1">
    <property type="nucleotide sequence ID" value="NZ_FSQZ01000001.1"/>
</dbReference>
<keyword evidence="4 8" id="KW-0479">Metal-binding</keyword>
<organism evidence="10 11">
    <name type="scientific">Acetomicrobium flavidum</name>
    <dbReference type="NCBI Taxonomy" id="49896"/>
    <lineage>
        <taxon>Bacteria</taxon>
        <taxon>Thermotogati</taxon>
        <taxon>Synergistota</taxon>
        <taxon>Synergistia</taxon>
        <taxon>Synergistales</taxon>
        <taxon>Acetomicrobiaceae</taxon>
        <taxon>Acetomicrobium</taxon>
    </lineage>
</organism>
<feature type="transmembrane region" description="Helical" evidence="8">
    <location>
        <begin position="12"/>
        <end position="28"/>
    </location>
</feature>
<keyword evidence="7 8" id="KW-0472">Membrane</keyword>
<dbReference type="NCBIfam" id="TIGR01494">
    <property type="entry name" value="ATPase_P-type"/>
    <property type="match status" value="1"/>
</dbReference>
<dbReference type="NCBIfam" id="TIGR01525">
    <property type="entry name" value="ATPase-IB_hvy"/>
    <property type="match status" value="1"/>
</dbReference>
<feature type="transmembrane region" description="Helical" evidence="8">
    <location>
        <begin position="571"/>
        <end position="590"/>
    </location>
</feature>
<dbReference type="SFLD" id="SFLDF00027">
    <property type="entry name" value="p-type_atpase"/>
    <property type="match status" value="1"/>
</dbReference>
<feature type="transmembrane region" description="Helical" evidence="8">
    <location>
        <begin position="35"/>
        <end position="54"/>
    </location>
</feature>
<dbReference type="SFLD" id="SFLDS00003">
    <property type="entry name" value="Haloacid_Dehalogenase"/>
    <property type="match status" value="1"/>
</dbReference>
<dbReference type="InterPro" id="IPR008250">
    <property type="entry name" value="ATPase_P-typ_transduc_dom_A_sf"/>
</dbReference>
<dbReference type="SFLD" id="SFLDG00002">
    <property type="entry name" value="C1.7:_P-type_atpase_like"/>
    <property type="match status" value="1"/>
</dbReference>
<keyword evidence="8" id="KW-0067">ATP-binding</keyword>
<evidence type="ECO:0000259" key="9">
    <source>
        <dbReference type="Pfam" id="PF00122"/>
    </source>
</evidence>
<evidence type="ECO:0000256" key="1">
    <source>
        <dbReference type="ARBA" id="ARBA00004370"/>
    </source>
</evidence>
<dbReference type="Pfam" id="PF00122">
    <property type="entry name" value="E1-E2_ATPase"/>
    <property type="match status" value="1"/>
</dbReference>
<dbReference type="SUPFAM" id="SSF81653">
    <property type="entry name" value="Calcium ATPase, transduction domain A"/>
    <property type="match status" value="1"/>
</dbReference>
<keyword evidence="8" id="KW-1003">Cell membrane</keyword>
<feature type="transmembrane region" description="Helical" evidence="8">
    <location>
        <begin position="231"/>
        <end position="254"/>
    </location>
</feature>
<evidence type="ECO:0000256" key="6">
    <source>
        <dbReference type="ARBA" id="ARBA00022989"/>
    </source>
</evidence>
<dbReference type="EMBL" id="FSQZ01000001">
    <property type="protein sequence ID" value="SIN79228.1"/>
    <property type="molecule type" value="Genomic_DNA"/>
</dbReference>
<comment type="similarity">
    <text evidence="2 8">Belongs to the cation transport ATPase (P-type) (TC 3.A.3) family. Type IB subfamily.</text>
</comment>
<dbReference type="CDD" id="cd07548">
    <property type="entry name" value="P-type_ATPase-Cd_Zn_Co_like"/>
    <property type="match status" value="1"/>
</dbReference>
<dbReference type="Gene3D" id="2.70.150.10">
    <property type="entry name" value="Calcium-transporting ATPase, cytoplasmic transduction domain A"/>
    <property type="match status" value="1"/>
</dbReference>
<dbReference type="PROSITE" id="PS00154">
    <property type="entry name" value="ATPASE_E1_E2"/>
    <property type="match status" value="1"/>
</dbReference>
<dbReference type="SUPFAM" id="SSF56784">
    <property type="entry name" value="HAD-like"/>
    <property type="match status" value="1"/>
</dbReference>
<proteinExistence type="inferred from homology"/>
<dbReference type="Proteomes" id="UP000185093">
    <property type="component" value="Unassembled WGS sequence"/>
</dbReference>
<evidence type="ECO:0000256" key="3">
    <source>
        <dbReference type="ARBA" id="ARBA00022692"/>
    </source>
</evidence>
<dbReference type="InterPro" id="IPR023298">
    <property type="entry name" value="ATPase_P-typ_TM_dom_sf"/>
</dbReference>
<dbReference type="NCBIfam" id="TIGR01512">
    <property type="entry name" value="ATPase-IB2_Cd"/>
    <property type="match status" value="1"/>
</dbReference>
<evidence type="ECO:0000313" key="10">
    <source>
        <dbReference type="EMBL" id="SIN79228.1"/>
    </source>
</evidence>
<dbReference type="Pfam" id="PF00702">
    <property type="entry name" value="Hydrolase"/>
    <property type="match status" value="1"/>
</dbReference>
<dbReference type="InterPro" id="IPR036412">
    <property type="entry name" value="HAD-like_sf"/>
</dbReference>
<accession>A0ABY1JFJ2</accession>
<dbReference type="InterPro" id="IPR051014">
    <property type="entry name" value="Cation_Transport_ATPase_IB"/>
</dbReference>
<dbReference type="Gene3D" id="3.40.50.1000">
    <property type="entry name" value="HAD superfamily/HAD-like"/>
    <property type="match status" value="1"/>
</dbReference>
<reference evidence="10 11" key="1">
    <citation type="submission" date="2016-11" db="EMBL/GenBank/DDBJ databases">
        <authorList>
            <person name="Varghese N."/>
            <person name="Submissions S."/>
        </authorList>
    </citation>
    <scope>NUCLEOTIDE SEQUENCE [LARGE SCALE GENOMIC DNA]</scope>
    <source>
        <strain evidence="10 11">DSM 20664</strain>
    </source>
</reference>
<keyword evidence="5" id="KW-1278">Translocase</keyword>